<dbReference type="FunFam" id="3.30.200.20:FF:000421">
    <property type="entry name" value="Serine/threonine-protein kinase receptor"/>
    <property type="match status" value="1"/>
</dbReference>
<dbReference type="Gene3D" id="3.30.200.20">
    <property type="entry name" value="Phosphorylase Kinase, domain 1"/>
    <property type="match status" value="1"/>
</dbReference>
<evidence type="ECO:0000256" key="3">
    <source>
        <dbReference type="ARBA" id="ARBA00022741"/>
    </source>
</evidence>
<accession>A0A4P1RHZ4</accession>
<protein>
    <recommendedName>
        <fullName evidence="8">Protein kinase domain-containing protein</fullName>
    </recommendedName>
</protein>
<keyword evidence="10" id="KW-1185">Reference proteome</keyword>
<evidence type="ECO:0000256" key="6">
    <source>
        <dbReference type="PROSITE-ProRule" id="PRU10141"/>
    </source>
</evidence>
<dbReference type="GO" id="GO:0004674">
    <property type="term" value="F:protein serine/threonine kinase activity"/>
    <property type="evidence" value="ECO:0007669"/>
    <property type="project" value="UniProtKB-KW"/>
</dbReference>
<keyword evidence="4" id="KW-0418">Kinase</keyword>
<dbReference type="Gramene" id="OIW11197">
    <property type="protein sequence ID" value="OIW11197"/>
    <property type="gene ID" value="TanjilG_28288"/>
</dbReference>
<dbReference type="Gene3D" id="1.10.510.10">
    <property type="entry name" value="Transferase(Phosphotransferase) domain 1"/>
    <property type="match status" value="1"/>
</dbReference>
<dbReference type="InterPro" id="IPR017441">
    <property type="entry name" value="Protein_kinase_ATP_BS"/>
</dbReference>
<evidence type="ECO:0000256" key="1">
    <source>
        <dbReference type="ARBA" id="ARBA00022527"/>
    </source>
</evidence>
<dbReference type="PROSITE" id="PS00108">
    <property type="entry name" value="PROTEIN_KINASE_ST"/>
    <property type="match status" value="1"/>
</dbReference>
<dbReference type="PROSITE" id="PS50011">
    <property type="entry name" value="PROTEIN_KINASE_DOM"/>
    <property type="match status" value="1"/>
</dbReference>
<organism evidence="9 10">
    <name type="scientific">Lupinus angustifolius</name>
    <name type="common">Narrow-leaved blue lupine</name>
    <dbReference type="NCBI Taxonomy" id="3871"/>
    <lineage>
        <taxon>Eukaryota</taxon>
        <taxon>Viridiplantae</taxon>
        <taxon>Streptophyta</taxon>
        <taxon>Embryophyta</taxon>
        <taxon>Tracheophyta</taxon>
        <taxon>Spermatophyta</taxon>
        <taxon>Magnoliopsida</taxon>
        <taxon>eudicotyledons</taxon>
        <taxon>Gunneridae</taxon>
        <taxon>Pentapetalae</taxon>
        <taxon>rosids</taxon>
        <taxon>fabids</taxon>
        <taxon>Fabales</taxon>
        <taxon>Fabaceae</taxon>
        <taxon>Papilionoideae</taxon>
        <taxon>50 kb inversion clade</taxon>
        <taxon>genistoids sensu lato</taxon>
        <taxon>core genistoids</taxon>
        <taxon>Genisteae</taxon>
        <taxon>Lupinus</taxon>
    </lineage>
</organism>
<dbReference type="SMART" id="SM00220">
    <property type="entry name" value="S_TKc"/>
    <property type="match status" value="1"/>
</dbReference>
<dbReference type="InterPro" id="IPR011009">
    <property type="entry name" value="Kinase-like_dom_sf"/>
</dbReference>
<dbReference type="PANTHER" id="PTHR47973">
    <property type="entry name" value="CYSTEINE-RICH RECEPTOR-LIKE PROTEIN KINASE 3"/>
    <property type="match status" value="1"/>
</dbReference>
<dbReference type="FunFam" id="1.10.510.10:FF:001106">
    <property type="entry name" value="Probable LRR receptor-like serine/threonine-protein kinase At1g29720"/>
    <property type="match status" value="1"/>
</dbReference>
<dbReference type="STRING" id="3871.A0A4P1RHZ4"/>
<keyword evidence="2" id="KW-0808">Transferase</keyword>
<evidence type="ECO:0000256" key="7">
    <source>
        <dbReference type="RuleBase" id="RU000304"/>
    </source>
</evidence>
<keyword evidence="3 6" id="KW-0547">Nucleotide-binding</keyword>
<sequence>MMAESNCQRLRKVRDMYILLPFSLHCVPVSSLAFHLQNLHKILGSLCFSSHMKIPCSFCFKKQTNQEDPEEDNDGTFRVFTHRELKSATRDFHPSQKVGEGGFGSVYKGKLRDGTLVAVKVLSIEVESMRGEKEFVAELATLANIKHQNLVILRGCCVEGAQRYLIYDYMENNSLHHSFLGSELNRMRFSWETRRNISIGVASVLAFLHEELKPHIVHRDIKARNILLDRNFTPKVSDFGLARLLRDEKSYISTQVAGTLGYLAPEYASSGQVTRKSDVYSFGVLLLEIVSGRVVVDAFQDVESFLVEKAWAAYEAHDLIRMVDPLLNTNFPVDEAKQFLMVGLRCVQETAKLRPQMSEVVEMLLSKDMEMESVSISKPGFVNDLRNIRMKQEMDSLEECNSSGATFTSSMWSTTNLAR</sequence>
<evidence type="ECO:0000313" key="9">
    <source>
        <dbReference type="EMBL" id="OIW11197.1"/>
    </source>
</evidence>
<dbReference type="CDD" id="cd14066">
    <property type="entry name" value="STKc_IRAK"/>
    <property type="match status" value="1"/>
</dbReference>
<dbReference type="Proteomes" id="UP000188354">
    <property type="component" value="Chromosome LG05"/>
</dbReference>
<proteinExistence type="inferred from homology"/>
<dbReference type="GO" id="GO:0005524">
    <property type="term" value="F:ATP binding"/>
    <property type="evidence" value="ECO:0007669"/>
    <property type="project" value="UniProtKB-UniRule"/>
</dbReference>
<feature type="domain" description="Protein kinase" evidence="8">
    <location>
        <begin position="92"/>
        <end position="365"/>
    </location>
</feature>
<dbReference type="EMBL" id="CM007365">
    <property type="protein sequence ID" value="OIW11197.1"/>
    <property type="molecule type" value="Genomic_DNA"/>
</dbReference>
<evidence type="ECO:0000256" key="2">
    <source>
        <dbReference type="ARBA" id="ARBA00022679"/>
    </source>
</evidence>
<dbReference type="AlphaFoldDB" id="A0A4P1RHZ4"/>
<keyword evidence="5 6" id="KW-0067">ATP-binding</keyword>
<evidence type="ECO:0000313" key="10">
    <source>
        <dbReference type="Proteomes" id="UP000188354"/>
    </source>
</evidence>
<dbReference type="PROSITE" id="PS00107">
    <property type="entry name" value="PROTEIN_KINASE_ATP"/>
    <property type="match status" value="1"/>
</dbReference>
<comment type="similarity">
    <text evidence="7">Belongs to the protein kinase superfamily.</text>
</comment>
<evidence type="ECO:0000256" key="4">
    <source>
        <dbReference type="ARBA" id="ARBA00022777"/>
    </source>
</evidence>
<dbReference type="InterPro" id="IPR001245">
    <property type="entry name" value="Ser-Thr/Tyr_kinase_cat_dom"/>
</dbReference>
<gene>
    <name evidence="9" type="ORF">TanjilG_28288</name>
</gene>
<dbReference type="Pfam" id="PF07714">
    <property type="entry name" value="PK_Tyr_Ser-Thr"/>
    <property type="match status" value="1"/>
</dbReference>
<evidence type="ECO:0000259" key="8">
    <source>
        <dbReference type="PROSITE" id="PS50011"/>
    </source>
</evidence>
<dbReference type="InterPro" id="IPR052059">
    <property type="entry name" value="CR_Ser/Thr_kinase"/>
</dbReference>
<dbReference type="InterPro" id="IPR000719">
    <property type="entry name" value="Prot_kinase_dom"/>
</dbReference>
<name>A0A4P1RHZ4_LUPAN</name>
<keyword evidence="1 7" id="KW-0723">Serine/threonine-protein kinase</keyword>
<evidence type="ECO:0000256" key="5">
    <source>
        <dbReference type="ARBA" id="ARBA00022840"/>
    </source>
</evidence>
<reference evidence="9 10" key="1">
    <citation type="journal article" date="2017" name="Plant Biotechnol. J.">
        <title>A comprehensive draft genome sequence for lupin (Lupinus angustifolius), an emerging health food: insights into plant-microbe interactions and legume evolution.</title>
        <authorList>
            <person name="Hane J.K."/>
            <person name="Ming Y."/>
            <person name="Kamphuis L.G."/>
            <person name="Nelson M.N."/>
            <person name="Garg G."/>
            <person name="Atkins C.A."/>
            <person name="Bayer P.E."/>
            <person name="Bravo A."/>
            <person name="Bringans S."/>
            <person name="Cannon S."/>
            <person name="Edwards D."/>
            <person name="Foley R."/>
            <person name="Gao L.L."/>
            <person name="Harrison M.J."/>
            <person name="Huang W."/>
            <person name="Hurgobin B."/>
            <person name="Li S."/>
            <person name="Liu C.W."/>
            <person name="McGrath A."/>
            <person name="Morahan G."/>
            <person name="Murray J."/>
            <person name="Weller J."/>
            <person name="Jian J."/>
            <person name="Singh K.B."/>
        </authorList>
    </citation>
    <scope>NUCLEOTIDE SEQUENCE [LARGE SCALE GENOMIC DNA]</scope>
    <source>
        <strain evidence="10">cv. Tanjil</strain>
        <tissue evidence="9">Whole plant</tissue>
    </source>
</reference>
<feature type="binding site" evidence="6">
    <location>
        <position position="120"/>
    </location>
    <ligand>
        <name>ATP</name>
        <dbReference type="ChEBI" id="CHEBI:30616"/>
    </ligand>
</feature>
<dbReference type="InterPro" id="IPR008271">
    <property type="entry name" value="Ser/Thr_kinase_AS"/>
</dbReference>
<dbReference type="SUPFAM" id="SSF56112">
    <property type="entry name" value="Protein kinase-like (PK-like)"/>
    <property type="match status" value="1"/>
</dbReference>